<accession>A0A3B0SRY4</accession>
<organism evidence="1">
    <name type="scientific">hydrothermal vent metagenome</name>
    <dbReference type="NCBI Taxonomy" id="652676"/>
    <lineage>
        <taxon>unclassified sequences</taxon>
        <taxon>metagenomes</taxon>
        <taxon>ecological metagenomes</taxon>
    </lineage>
</organism>
<reference evidence="1" key="1">
    <citation type="submission" date="2018-06" db="EMBL/GenBank/DDBJ databases">
        <authorList>
            <person name="Zhirakovskaya E."/>
        </authorList>
    </citation>
    <scope>NUCLEOTIDE SEQUENCE</scope>
</reference>
<name>A0A3B0SRY4_9ZZZZ</name>
<proteinExistence type="predicted"/>
<dbReference type="AlphaFoldDB" id="A0A3B0SRY4"/>
<protein>
    <submittedName>
        <fullName evidence="1">Uncharacterized protein</fullName>
    </submittedName>
</protein>
<dbReference type="EMBL" id="UOEJ01000252">
    <property type="protein sequence ID" value="VAW06843.1"/>
    <property type="molecule type" value="Genomic_DNA"/>
</dbReference>
<gene>
    <name evidence="1" type="ORF">MNBD_ALPHA01-2276</name>
</gene>
<evidence type="ECO:0000313" key="1">
    <source>
        <dbReference type="EMBL" id="VAW06843.1"/>
    </source>
</evidence>
<sequence>MTNIQEIDFTQKSDRQHQFSGTISALQYICQEAEKENLELVCLHLNIAIAELKEYLPPESKAS</sequence>